<comment type="cofactor">
    <cofactor evidence="1">
        <name>thiamine diphosphate</name>
        <dbReference type="ChEBI" id="CHEBI:58937"/>
    </cofactor>
</comment>
<dbReference type="SUPFAM" id="SSF52518">
    <property type="entry name" value="Thiamin diphosphate-binding fold (THDP-binding)"/>
    <property type="match status" value="2"/>
</dbReference>
<organism evidence="6 7">
    <name type="scientific">Francisella philomiragia</name>
    <dbReference type="NCBI Taxonomy" id="28110"/>
    <lineage>
        <taxon>Bacteria</taxon>
        <taxon>Pseudomonadati</taxon>
        <taxon>Pseudomonadota</taxon>
        <taxon>Gammaproteobacteria</taxon>
        <taxon>Thiotrichales</taxon>
        <taxon>Francisellaceae</taxon>
        <taxon>Francisella</taxon>
    </lineage>
</organism>
<dbReference type="Proteomes" id="UP000031830">
    <property type="component" value="Chromosome"/>
</dbReference>
<dbReference type="OrthoDB" id="9785953at2"/>
<evidence type="ECO:0000259" key="5">
    <source>
        <dbReference type="PROSITE" id="PS50206"/>
    </source>
</evidence>
<evidence type="ECO:0000256" key="2">
    <source>
        <dbReference type="ARBA" id="ARBA00007812"/>
    </source>
</evidence>
<protein>
    <submittedName>
        <fullName evidence="6">Thiamine pyrophosphate enzyme, central domain protein</fullName>
    </submittedName>
</protein>
<dbReference type="InterPro" id="IPR045229">
    <property type="entry name" value="TPP_enz"/>
</dbReference>
<dbReference type="GO" id="GO:0030976">
    <property type="term" value="F:thiamine pyrophosphate binding"/>
    <property type="evidence" value="ECO:0007669"/>
    <property type="project" value="InterPro"/>
</dbReference>
<proteinExistence type="inferred from homology"/>
<dbReference type="Pfam" id="PF02775">
    <property type="entry name" value="TPP_enzyme_C"/>
    <property type="match status" value="1"/>
</dbReference>
<dbReference type="CDD" id="cd07035">
    <property type="entry name" value="TPP_PYR_POX_like"/>
    <property type="match status" value="1"/>
</dbReference>
<dbReference type="GO" id="GO:0009099">
    <property type="term" value="P:L-valine biosynthetic process"/>
    <property type="evidence" value="ECO:0007669"/>
    <property type="project" value="TreeGrafter"/>
</dbReference>
<dbReference type="GO" id="GO:0005948">
    <property type="term" value="C:acetolactate synthase complex"/>
    <property type="evidence" value="ECO:0007669"/>
    <property type="project" value="TreeGrafter"/>
</dbReference>
<comment type="similarity">
    <text evidence="2 4">Belongs to the TPP enzyme family.</text>
</comment>
<dbReference type="KEGG" id="fpz:LA55_1528"/>
<dbReference type="InterPro" id="IPR011766">
    <property type="entry name" value="TPP_enzyme_TPP-bd"/>
</dbReference>
<dbReference type="EMBL" id="CP009440">
    <property type="protein sequence ID" value="AJI52619.1"/>
    <property type="molecule type" value="Genomic_DNA"/>
</dbReference>
<dbReference type="AlphaFoldDB" id="A0A0B6CQ66"/>
<evidence type="ECO:0000256" key="1">
    <source>
        <dbReference type="ARBA" id="ARBA00001964"/>
    </source>
</evidence>
<evidence type="ECO:0000256" key="3">
    <source>
        <dbReference type="ARBA" id="ARBA00023052"/>
    </source>
</evidence>
<dbReference type="Gene3D" id="3.40.50.970">
    <property type="match status" value="2"/>
</dbReference>
<dbReference type="CDD" id="cd02004">
    <property type="entry name" value="TPP_BZL_OCoD_HPCL"/>
    <property type="match status" value="1"/>
</dbReference>
<dbReference type="STRING" id="28110.KU46_1987"/>
<reference evidence="6 7" key="1">
    <citation type="journal article" date="2015" name="Genome Announc.">
        <title>Genome sequencing of 18 francisella strains to aid in assay development and testing.</title>
        <authorList>
            <person name="Johnson S.L."/>
            <person name="Daligault H.E."/>
            <person name="Davenport K.W."/>
            <person name="Coyne S.R."/>
            <person name="Frey K.G."/>
            <person name="Koroleva G.I."/>
            <person name="Broomall S.M."/>
            <person name="Bishop-Lilly K.A."/>
            <person name="Bruce D.C."/>
            <person name="Chertkov O."/>
            <person name="Freitas T."/>
            <person name="Jaissle J."/>
            <person name="Ladner J.T."/>
            <person name="Rosenzweig C.N."/>
            <person name="Gibbons H.S."/>
            <person name="Palacios G.F."/>
            <person name="Redden C.L."/>
            <person name="Xu Y."/>
            <person name="Minogue T.D."/>
            <person name="Chain P.S."/>
        </authorList>
    </citation>
    <scope>NUCLEOTIDE SEQUENCE [LARGE SCALE GENOMIC DNA]</scope>
    <source>
        <strain evidence="6 7">GA01-2794</strain>
    </source>
</reference>
<dbReference type="InterPro" id="IPR001763">
    <property type="entry name" value="Rhodanese-like_dom"/>
</dbReference>
<gene>
    <name evidence="6" type="ORF">LA55_1528</name>
</gene>
<dbReference type="InterPro" id="IPR012000">
    <property type="entry name" value="Thiamin_PyroP_enz_cen_dom"/>
</dbReference>
<dbReference type="InterPro" id="IPR029035">
    <property type="entry name" value="DHS-like_NAD/FAD-binding_dom"/>
</dbReference>
<name>A0A0B6CQ66_9GAMM</name>
<dbReference type="GO" id="GO:0050660">
    <property type="term" value="F:flavin adenine dinucleotide binding"/>
    <property type="evidence" value="ECO:0007669"/>
    <property type="project" value="TreeGrafter"/>
</dbReference>
<dbReference type="GO" id="GO:0003984">
    <property type="term" value="F:acetolactate synthase activity"/>
    <property type="evidence" value="ECO:0007669"/>
    <property type="project" value="TreeGrafter"/>
</dbReference>
<dbReference type="InterPro" id="IPR029061">
    <property type="entry name" value="THDP-binding"/>
</dbReference>
<dbReference type="Pfam" id="PF02776">
    <property type="entry name" value="TPP_enzyme_N"/>
    <property type="match status" value="1"/>
</dbReference>
<dbReference type="PANTHER" id="PTHR18968:SF166">
    <property type="entry name" value="2-HYDROXYACYL-COA LYASE 2"/>
    <property type="match status" value="1"/>
</dbReference>
<evidence type="ECO:0000313" key="7">
    <source>
        <dbReference type="Proteomes" id="UP000031830"/>
    </source>
</evidence>
<dbReference type="PANTHER" id="PTHR18968">
    <property type="entry name" value="THIAMINE PYROPHOSPHATE ENZYMES"/>
    <property type="match status" value="1"/>
</dbReference>
<evidence type="ECO:0000313" key="6">
    <source>
        <dbReference type="EMBL" id="AJI52619.1"/>
    </source>
</evidence>
<accession>A0A0B6CQ66</accession>
<dbReference type="SUPFAM" id="SSF52467">
    <property type="entry name" value="DHS-like NAD/FAD-binding domain"/>
    <property type="match status" value="1"/>
</dbReference>
<evidence type="ECO:0000256" key="4">
    <source>
        <dbReference type="RuleBase" id="RU362132"/>
    </source>
</evidence>
<keyword evidence="3 4" id="KW-0786">Thiamine pyrophosphate</keyword>
<dbReference type="PROSITE" id="PS50206">
    <property type="entry name" value="RHODANESE_3"/>
    <property type="match status" value="1"/>
</dbReference>
<dbReference type="Gene3D" id="3.40.50.1220">
    <property type="entry name" value="TPP-binding domain"/>
    <property type="match status" value="1"/>
</dbReference>
<dbReference type="InterPro" id="IPR012001">
    <property type="entry name" value="Thiamin_PyroP_enz_TPP-bd_dom"/>
</dbReference>
<dbReference type="GO" id="GO:0000287">
    <property type="term" value="F:magnesium ion binding"/>
    <property type="evidence" value="ECO:0007669"/>
    <property type="project" value="InterPro"/>
</dbReference>
<dbReference type="Pfam" id="PF00205">
    <property type="entry name" value="TPP_enzyme_M"/>
    <property type="match status" value="1"/>
</dbReference>
<sequence length="580" mass="63958">MADNYVRGGTILASILKEKGVENVFTLAGGFCNAGLEGMMKYNIRTINCPHEQVAGFLADGYCRLTRKPTVCFVGPEGFANTIGAMIEAWGERTPIIYITSSSTLRRKGAGGFKEINDVAIAEPLTKYSVMVTDGLRIREVVDRAWTIATNGYPGAVHISIPVDIMFASFPEDAGKDERPIKWHNKPTHRAWPDPERLADILDIIQNAKKPVFVVGHGVWWSHAEKALEEVSSELNIPVFNMSEHKKILPQNAKAYIGFTDEHQNPAAGYAFNECDVIIALGCVLDNTLEFGNPPLFSKSSHLICVNGSDEEIIFNKNADSSLLSDPNAFLSSLMKLKTDNKWTLSSQWLDSIQQHRKDWAKKVLAEFENETGREDGTNEKVHPLRLSLEVQKVLGENDWLVYDGGNTHFWAEIGVNIAGAFGQKLAGILNVSSYSMLGVGVPFAIAAKDTYKDARVVVISGDGAFMAGGMSIEVAFEQNIPIVVVIDNNMGLDCISEQQERMFPNKAHFATDFRNIPFDKMIEGLGGYAETVEKYQDIVPALERAFASNKPACINVLTKGVITPVIEDMTMRRDDASIE</sequence>
<dbReference type="RefSeq" id="WP_044526608.1">
    <property type="nucleotide sequence ID" value="NZ_CP009440.1"/>
</dbReference>
<feature type="domain" description="Rhodanese" evidence="5">
    <location>
        <begin position="9"/>
        <end position="43"/>
    </location>
</feature>
<dbReference type="GO" id="GO:0009097">
    <property type="term" value="P:isoleucine biosynthetic process"/>
    <property type="evidence" value="ECO:0007669"/>
    <property type="project" value="TreeGrafter"/>
</dbReference>